<evidence type="ECO:0000313" key="1">
    <source>
        <dbReference type="EMBL" id="PRH86432.1"/>
    </source>
</evidence>
<dbReference type="EMBL" id="PUEJ01000005">
    <property type="protein sequence ID" value="PRH86432.1"/>
    <property type="molecule type" value="Genomic_DNA"/>
</dbReference>
<organism evidence="1 2">
    <name type="scientific">Labrys okinawensis</name>
    <dbReference type="NCBI Taxonomy" id="346911"/>
    <lineage>
        <taxon>Bacteria</taxon>
        <taxon>Pseudomonadati</taxon>
        <taxon>Pseudomonadota</taxon>
        <taxon>Alphaproteobacteria</taxon>
        <taxon>Hyphomicrobiales</taxon>
        <taxon>Xanthobacteraceae</taxon>
        <taxon>Labrys</taxon>
    </lineage>
</organism>
<dbReference type="RefSeq" id="WP_105862661.1">
    <property type="nucleotide sequence ID" value="NZ_PUEJ01000005.1"/>
</dbReference>
<dbReference type="OrthoDB" id="9798292at2"/>
<dbReference type="PIRSF" id="PIRSF032025">
    <property type="entry name" value="UCP032025"/>
    <property type="match status" value="1"/>
</dbReference>
<protein>
    <submittedName>
        <fullName evidence="1">DUF1489 domain-containing protein</fullName>
    </submittedName>
</protein>
<dbReference type="Pfam" id="PF07370">
    <property type="entry name" value="DUF1489"/>
    <property type="match status" value="1"/>
</dbReference>
<sequence length="139" mass="15346">MSLNLIKLCVGAESIADLEEWIALRLRLAGEQIHTTRMMPKNREAILGGGSLYWVIKGIVSCRQRITDLRARRDEDGISRCDIVLDPVVVAVDPRPRGPFQGWRYLSAADAPPDLATAGSADADLPIELQRELRTIGLV</sequence>
<comment type="caution">
    <text evidence="1">The sequence shown here is derived from an EMBL/GenBank/DDBJ whole genome shotgun (WGS) entry which is preliminary data.</text>
</comment>
<gene>
    <name evidence="1" type="ORF">C5L14_13885</name>
</gene>
<dbReference type="Proteomes" id="UP000237682">
    <property type="component" value="Unassembled WGS sequence"/>
</dbReference>
<evidence type="ECO:0000313" key="2">
    <source>
        <dbReference type="Proteomes" id="UP000237682"/>
    </source>
</evidence>
<dbReference type="InterPro" id="IPR008320">
    <property type="entry name" value="UCP032025"/>
</dbReference>
<accession>A0A2S9QAQ3</accession>
<reference evidence="1 2" key="1">
    <citation type="submission" date="2018-02" db="EMBL/GenBank/DDBJ databases">
        <title>Whole genome sequencing of endophytic bacterium.</title>
        <authorList>
            <person name="Eedara R."/>
            <person name="Podile A.R."/>
        </authorList>
    </citation>
    <scope>NUCLEOTIDE SEQUENCE [LARGE SCALE GENOMIC DNA]</scope>
    <source>
        <strain evidence="1 2">RP1T</strain>
    </source>
</reference>
<proteinExistence type="predicted"/>
<keyword evidence="2" id="KW-1185">Reference proteome</keyword>
<name>A0A2S9QAQ3_9HYPH</name>
<dbReference type="AlphaFoldDB" id="A0A2S9QAQ3"/>